<evidence type="ECO:0000256" key="1">
    <source>
        <dbReference type="SAM" id="Phobius"/>
    </source>
</evidence>
<sequence length="62" mass="6687">MVVTKPKGPTVAIKILSIFMIPFSLFIIVGCFIMLFTTKTIEETIVANAKLGAGFSGIIKII</sequence>
<comment type="caution">
    <text evidence="2">The sequence shown here is derived from an EMBL/GenBank/DDBJ whole genome shotgun (WGS) entry which is preliminary data.</text>
</comment>
<accession>A0A553IHG1</accession>
<evidence type="ECO:0000313" key="2">
    <source>
        <dbReference type="EMBL" id="TRX99651.1"/>
    </source>
</evidence>
<keyword evidence="1" id="KW-0812">Transmembrane</keyword>
<proteinExistence type="predicted"/>
<dbReference type="AlphaFoldDB" id="A0A553IHG1"/>
<feature type="transmembrane region" description="Helical" evidence="1">
    <location>
        <begin position="12"/>
        <end position="36"/>
    </location>
</feature>
<dbReference type="PROSITE" id="PS51257">
    <property type="entry name" value="PROKAR_LIPOPROTEIN"/>
    <property type="match status" value="1"/>
</dbReference>
<protein>
    <submittedName>
        <fullName evidence="2">Uncharacterized protein</fullName>
    </submittedName>
</protein>
<dbReference type="RefSeq" id="WP_012242865.1">
    <property type="nucleotide sequence ID" value="NZ_JACAOE010000001.1"/>
</dbReference>
<organism evidence="2 3">
    <name type="scientific">Acholeplasma laidlawii</name>
    <dbReference type="NCBI Taxonomy" id="2148"/>
    <lineage>
        <taxon>Bacteria</taxon>
        <taxon>Bacillati</taxon>
        <taxon>Mycoplasmatota</taxon>
        <taxon>Mollicutes</taxon>
        <taxon>Acholeplasmatales</taxon>
        <taxon>Acholeplasmataceae</taxon>
        <taxon>Acholeplasma</taxon>
    </lineage>
</organism>
<keyword evidence="1" id="KW-1133">Transmembrane helix</keyword>
<dbReference type="GeneID" id="41339072"/>
<name>A0A553IHG1_ACHLA</name>
<keyword evidence="1" id="KW-0472">Membrane</keyword>
<dbReference type="Proteomes" id="UP000315938">
    <property type="component" value="Unassembled WGS sequence"/>
</dbReference>
<evidence type="ECO:0000313" key="3">
    <source>
        <dbReference type="Proteomes" id="UP000315938"/>
    </source>
</evidence>
<gene>
    <name evidence="2" type="ORF">FNV44_01010</name>
</gene>
<dbReference type="EMBL" id="VKID01000001">
    <property type="protein sequence ID" value="TRX99651.1"/>
    <property type="molecule type" value="Genomic_DNA"/>
</dbReference>
<reference evidence="2 3" key="1">
    <citation type="submission" date="2019-07" db="EMBL/GenBank/DDBJ databases">
        <title>Genome sequence of Acholeplasma laidlawii strain with increased resistance to erythromycin.</title>
        <authorList>
            <person name="Medvedeva E.S."/>
            <person name="Baranova N.B."/>
            <person name="Siniagina M.N."/>
            <person name="Mouzykantov A."/>
            <person name="Chernova O.A."/>
            <person name="Chernov V.M."/>
        </authorList>
    </citation>
    <scope>NUCLEOTIDE SEQUENCE [LARGE SCALE GENOMIC DNA]</scope>
    <source>
        <strain evidence="2 3">PG8REry</strain>
    </source>
</reference>